<keyword evidence="4" id="KW-1185">Reference proteome</keyword>
<sequence length="531" mass="61624">MLKLDKSLERTLEASLRENVTEAAVERGWNYYLNDRVMGVKLLSGDTLFASVRGSGEMYMVSLDAGQFKYSKCTCPVGGPCKHMAAAYFTYLAAAYSSEAAEEAHSRMLISNGRFEPEFGSDAGTPQAASFAGQAKPETNDPAGWLDWMEGKHGDVWKKCHHSLHALQPVLQTLKGAARDWDKPLQRLHWMLSVAFVLNQAEKAIHLADTFSRYYHEMSFIRMAEPWVEHYYTLSLELEPAEMGADELAWADFVKEYAKSRAVRPERMLFEWTYLYMAVCERMSELPEWRERELAAMELEAAGEGQEKNKTFIHTVIAMLHYFVREDREAIRHLEQAEFERIQSVAYPCASQRLEAGDWDAFGQWMAFLYRHVLPCRNSRQIASFVTLCRRADMEQPDNERWSRYMTDLLPYSYSELSEHWFQTEKYGDWADLQLLLGVRPDDLDIQDVKQVTKADPACLIPLYHQSVEEWIAARNRQGYRMAVKQLKKLERIYKTLKKTGVWDRYLHGLIRKHGRLRALQEELRKGKFIS</sequence>
<protein>
    <submittedName>
        <fullName evidence="3">SWIM zinc finger domain-containing protein</fullName>
    </submittedName>
</protein>
<evidence type="ECO:0000313" key="4">
    <source>
        <dbReference type="Proteomes" id="UP001597493"/>
    </source>
</evidence>
<gene>
    <name evidence="3" type="ORF">ACFSW5_21430</name>
</gene>
<evidence type="ECO:0000313" key="3">
    <source>
        <dbReference type="EMBL" id="MFD2662821.1"/>
    </source>
</evidence>
<keyword evidence="1" id="KW-0479">Metal-binding</keyword>
<dbReference type="Proteomes" id="UP001597493">
    <property type="component" value="Unassembled WGS sequence"/>
</dbReference>
<dbReference type="RefSeq" id="WP_379277700.1">
    <property type="nucleotide sequence ID" value="NZ_JBHUGT010000035.1"/>
</dbReference>
<comment type="caution">
    <text evidence="3">The sequence shown here is derived from an EMBL/GenBank/DDBJ whole genome shotgun (WGS) entry which is preliminary data.</text>
</comment>
<keyword evidence="1" id="KW-0863">Zinc-finger</keyword>
<proteinExistence type="predicted"/>
<evidence type="ECO:0000256" key="1">
    <source>
        <dbReference type="PROSITE-ProRule" id="PRU00325"/>
    </source>
</evidence>
<organism evidence="3 4">
    <name type="scientific">Paenibacillus thailandensis</name>
    <dbReference type="NCBI Taxonomy" id="393250"/>
    <lineage>
        <taxon>Bacteria</taxon>
        <taxon>Bacillati</taxon>
        <taxon>Bacillota</taxon>
        <taxon>Bacilli</taxon>
        <taxon>Bacillales</taxon>
        <taxon>Paenibacillaceae</taxon>
        <taxon>Paenibacillus</taxon>
    </lineage>
</organism>
<name>A0ABW5R2Z7_9BACL</name>
<accession>A0ABW5R2Z7</accession>
<reference evidence="4" key="1">
    <citation type="journal article" date="2019" name="Int. J. Syst. Evol. Microbiol.">
        <title>The Global Catalogue of Microorganisms (GCM) 10K type strain sequencing project: providing services to taxonomists for standard genome sequencing and annotation.</title>
        <authorList>
            <consortium name="The Broad Institute Genomics Platform"/>
            <consortium name="The Broad Institute Genome Sequencing Center for Infectious Disease"/>
            <person name="Wu L."/>
            <person name="Ma J."/>
        </authorList>
    </citation>
    <scope>NUCLEOTIDE SEQUENCE [LARGE SCALE GENOMIC DNA]</scope>
    <source>
        <strain evidence="4">TISTR 1827</strain>
    </source>
</reference>
<feature type="domain" description="SWIM-type" evidence="2">
    <location>
        <begin position="59"/>
        <end position="92"/>
    </location>
</feature>
<evidence type="ECO:0000259" key="2">
    <source>
        <dbReference type="PROSITE" id="PS50966"/>
    </source>
</evidence>
<dbReference type="PROSITE" id="PS50966">
    <property type="entry name" value="ZF_SWIM"/>
    <property type="match status" value="1"/>
</dbReference>
<dbReference type="EMBL" id="JBHUMY010000032">
    <property type="protein sequence ID" value="MFD2662821.1"/>
    <property type="molecule type" value="Genomic_DNA"/>
</dbReference>
<keyword evidence="1" id="KW-0862">Zinc</keyword>
<dbReference type="Pfam" id="PF04434">
    <property type="entry name" value="SWIM"/>
    <property type="match status" value="1"/>
</dbReference>
<dbReference type="InterPro" id="IPR007527">
    <property type="entry name" value="Znf_SWIM"/>
</dbReference>